<gene>
    <name evidence="1" type="ORF">TASIC1_0001090800</name>
</gene>
<dbReference type="AlphaFoldDB" id="A0A6V8QLU5"/>
<proteinExistence type="predicted"/>
<dbReference type="Proteomes" id="UP000517252">
    <property type="component" value="Unassembled WGS sequence"/>
</dbReference>
<dbReference type="OrthoDB" id="10433669at2759"/>
<protein>
    <submittedName>
        <fullName evidence="1">Uncharacterized protein</fullName>
    </submittedName>
</protein>
<evidence type="ECO:0000313" key="1">
    <source>
        <dbReference type="EMBL" id="GFP52756.1"/>
    </source>
</evidence>
<dbReference type="EMBL" id="BLZH01000001">
    <property type="protein sequence ID" value="GFP52756.1"/>
    <property type="molecule type" value="Genomic_DNA"/>
</dbReference>
<sequence>MGSKRYGWTRGGRMADRSWTGEAAVAVSADGNGRETKVGRREIRESNGGAAFGFCPSPGLTYLDFGSGGGERQSASDGGCRALLAVVANNQLWCWLVA</sequence>
<evidence type="ECO:0000313" key="2">
    <source>
        <dbReference type="Proteomes" id="UP000517252"/>
    </source>
</evidence>
<accession>A0A6V8QLU5</accession>
<organism evidence="1 2">
    <name type="scientific">Trichoderma asperellum</name>
    <name type="common">Filamentous fungus</name>
    <dbReference type="NCBI Taxonomy" id="101201"/>
    <lineage>
        <taxon>Eukaryota</taxon>
        <taxon>Fungi</taxon>
        <taxon>Dikarya</taxon>
        <taxon>Ascomycota</taxon>
        <taxon>Pezizomycotina</taxon>
        <taxon>Sordariomycetes</taxon>
        <taxon>Hypocreomycetidae</taxon>
        <taxon>Hypocreales</taxon>
        <taxon>Hypocreaceae</taxon>
        <taxon>Trichoderma</taxon>
    </lineage>
</organism>
<reference evidence="1 2" key="1">
    <citation type="submission" date="2020-07" db="EMBL/GenBank/DDBJ databases">
        <title>Trichoderma asperellum IC-1 whole genome shotgun sequence.</title>
        <authorList>
            <person name="Kanamasa S."/>
            <person name="Takahashi H."/>
        </authorList>
    </citation>
    <scope>NUCLEOTIDE SEQUENCE [LARGE SCALE GENOMIC DNA]</scope>
    <source>
        <strain evidence="1 2">IC-1</strain>
    </source>
</reference>
<name>A0A6V8QLU5_TRIAP</name>
<comment type="caution">
    <text evidence="1">The sequence shown here is derived from an EMBL/GenBank/DDBJ whole genome shotgun (WGS) entry which is preliminary data.</text>
</comment>